<proteinExistence type="predicted"/>
<name>A0A806KEP8_9BACT</name>
<feature type="region of interest" description="Disordered" evidence="1">
    <location>
        <begin position="37"/>
        <end position="75"/>
    </location>
</feature>
<evidence type="ECO:0000256" key="1">
    <source>
        <dbReference type="SAM" id="MobiDB-lite"/>
    </source>
</evidence>
<dbReference type="AlphaFoldDB" id="A0A806KEP8"/>
<sequence length="869" mass="95035">MVSIKTAQIIVAATLALALAATLIYFGLKEETVNTGADGDSAYTGSLDGSGGSGDGYDGSDDDGDESGLPAVERKPYDPLAYEAIELKDKRHFSDAPVNVEITFGAEDLGISDYAIYYTTDGTDPVAPDGDSTNAGGGGSGEGGDDINAGGDVKAELSGSTLYRQPFTIPSPETTIQATCLKIKVFYTQNGEERETPTLTHTYFTGKGVFERFDTLVFSVSTDPYNLYDYEYGIFVAGKLRDDYVREHPRLNIDPPAPANYNLRGPESERPVYVEVFEPSGERVVAQGAGLRVNGAWSRATDPKSFRLYARKRYDPIGDSGKFRYEFFAGATTTTGAAAELPLFEFDSLLLRGHGNDFQFAFIRNELTQTLARNAGYPDTSYVAPVSVFLNGEYYACHWMYQVNNASRFQQVYDTFDGDFAILRFGERGLNWWVDVDAGTEADGDDFKRVFNAIVYGDMTNAAEYAAIGERVDLENLAMYYAIEIIIDNRDWPENNLKVWRYNAPSNDAQGGGTPADTEAGGDANGSAATGNDAQGGDATDADAAQRHENLDGRWRFFLFDAEFAWGLYDDIPTNNTLARVLNAPGRSGNGSRSRVFESLMENDSFREMFANAMCDLLSDAFSYNSVRQAMSELWDAQRNELTRAIKELGYQQWSSRQKILDFAMARPALLYGYMDAYYGMTDKFNVTVTSAEGLRIRLNTIPIEGARQVGVNYYRGHSVTLAYVGAEKGVRFAGWLLDDGTVVTGREITLDGDATVVALAERFDVSPVVISEVCAERNNGYAVLTNPTDAPVPTRGLYITDDAGDLQKHALPAATIQPRGELTLVFKSNLNPQMMLDIALPFSAKPGEALVLSDADGNILSVMPVTTR</sequence>
<reference evidence="2" key="1">
    <citation type="submission" date="2012-03" db="EMBL/GenBank/DDBJ databases">
        <title>Functional metagenomics reveals considerable lignocellulase gene clusters in the gut microbiome of a wood-feeding higher termite.</title>
        <authorList>
            <person name="Liu N."/>
        </authorList>
    </citation>
    <scope>NUCLEOTIDE SEQUENCE</scope>
</reference>
<accession>A0A806KEP8</accession>
<dbReference type="Pfam" id="PF13287">
    <property type="entry name" value="Fn3_assoc"/>
    <property type="match status" value="1"/>
</dbReference>
<feature type="region of interest" description="Disordered" evidence="1">
    <location>
        <begin position="123"/>
        <end position="150"/>
    </location>
</feature>
<feature type="compositionally biased region" description="Gly residues" evidence="1">
    <location>
        <begin position="48"/>
        <end position="57"/>
    </location>
</feature>
<evidence type="ECO:0000313" key="2">
    <source>
        <dbReference type="EMBL" id="AGS53127.1"/>
    </source>
</evidence>
<dbReference type="EMBL" id="JQ844222">
    <property type="protein sequence ID" value="AGS53127.1"/>
    <property type="molecule type" value="Genomic_DNA"/>
</dbReference>
<feature type="compositionally biased region" description="Low complexity" evidence="1">
    <location>
        <begin position="528"/>
        <end position="542"/>
    </location>
</feature>
<dbReference type="InterPro" id="IPR014867">
    <property type="entry name" value="Spore_coat_CotH_CotH2/3/7"/>
</dbReference>
<protein>
    <submittedName>
        <fullName evidence="2">Cellulosome enzyme, dockerin type I</fullName>
    </submittedName>
</protein>
<dbReference type="Pfam" id="PF08757">
    <property type="entry name" value="CotH"/>
    <property type="match status" value="1"/>
</dbReference>
<organism evidence="2">
    <name type="scientific">uncultured bacterium contig00040</name>
    <dbReference type="NCBI Taxonomy" id="1181528"/>
    <lineage>
        <taxon>Bacteria</taxon>
        <taxon>environmental samples</taxon>
    </lineage>
</organism>
<dbReference type="InterPro" id="IPR026876">
    <property type="entry name" value="Fn3_assoc_repeat"/>
</dbReference>
<feature type="region of interest" description="Disordered" evidence="1">
    <location>
        <begin position="507"/>
        <end position="542"/>
    </location>
</feature>